<keyword evidence="2" id="KW-1185">Reference proteome</keyword>
<gene>
    <name evidence="1" type="ORF">JOC49_000850</name>
</gene>
<evidence type="ECO:0000313" key="2">
    <source>
        <dbReference type="Proteomes" id="UP000767854"/>
    </source>
</evidence>
<comment type="caution">
    <text evidence="1">The sequence shown here is derived from an EMBL/GenBank/DDBJ whole genome shotgun (WGS) entry which is preliminary data.</text>
</comment>
<dbReference type="Proteomes" id="UP000767854">
    <property type="component" value="Unassembled WGS sequence"/>
</dbReference>
<organism evidence="1 2">
    <name type="scientific">Fusibacter tunisiensis</name>
    <dbReference type="NCBI Taxonomy" id="1008308"/>
    <lineage>
        <taxon>Bacteria</taxon>
        <taxon>Bacillati</taxon>
        <taxon>Bacillota</taxon>
        <taxon>Clostridia</taxon>
        <taxon>Eubacteriales</taxon>
        <taxon>Eubacteriales Family XII. Incertae Sedis</taxon>
        <taxon>Fusibacter</taxon>
    </lineage>
</organism>
<proteinExistence type="predicted"/>
<name>A0ABS2MPJ3_9FIRM</name>
<dbReference type="RefSeq" id="WP_204662722.1">
    <property type="nucleotide sequence ID" value="NZ_JAFBDT010000004.1"/>
</dbReference>
<accession>A0ABS2MPJ3</accession>
<protein>
    <submittedName>
        <fullName evidence="1">Uncharacterized protein</fullName>
    </submittedName>
</protein>
<dbReference type="EMBL" id="JAFBDT010000004">
    <property type="protein sequence ID" value="MBM7561330.1"/>
    <property type="molecule type" value="Genomic_DNA"/>
</dbReference>
<evidence type="ECO:0000313" key="1">
    <source>
        <dbReference type="EMBL" id="MBM7561330.1"/>
    </source>
</evidence>
<reference evidence="1 2" key="1">
    <citation type="submission" date="2021-01" db="EMBL/GenBank/DDBJ databases">
        <title>Genomic Encyclopedia of Type Strains, Phase IV (KMG-IV): sequencing the most valuable type-strain genomes for metagenomic binning, comparative biology and taxonomic classification.</title>
        <authorList>
            <person name="Goeker M."/>
        </authorList>
    </citation>
    <scope>NUCLEOTIDE SEQUENCE [LARGE SCALE GENOMIC DNA]</scope>
    <source>
        <strain evidence="1 2">DSM 24436</strain>
    </source>
</reference>
<sequence>MLNVRVQDDLKTYLHTHHHDTISLRVRHNDYTTGNINTLTPKIRFKDPTHKDRFDVYEVDGITVYVEKEIEAESDTLEFVDEHVMGIHRCHVKGIRLDSAEIS</sequence>